<evidence type="ECO:0000313" key="9">
    <source>
        <dbReference type="Proteomes" id="UP000216339"/>
    </source>
</evidence>
<accession>A0A271IYF2</accession>
<dbReference type="Gene3D" id="3.40.50.2300">
    <property type="match status" value="1"/>
</dbReference>
<keyword evidence="2" id="KW-0902">Two-component regulatory system</keyword>
<dbReference type="SMART" id="SM00448">
    <property type="entry name" value="REC"/>
    <property type="match status" value="1"/>
</dbReference>
<feature type="domain" description="Response regulatory" evidence="7">
    <location>
        <begin position="25"/>
        <end position="140"/>
    </location>
</feature>
<organism evidence="8 9">
    <name type="scientific">Rubrivirga marina</name>
    <dbReference type="NCBI Taxonomy" id="1196024"/>
    <lineage>
        <taxon>Bacteria</taxon>
        <taxon>Pseudomonadati</taxon>
        <taxon>Rhodothermota</taxon>
        <taxon>Rhodothermia</taxon>
        <taxon>Rhodothermales</taxon>
        <taxon>Rubricoccaceae</taxon>
        <taxon>Rubrivirga</taxon>
    </lineage>
</organism>
<keyword evidence="5" id="KW-0804">Transcription</keyword>
<evidence type="ECO:0000313" key="8">
    <source>
        <dbReference type="EMBL" id="PAP76160.1"/>
    </source>
</evidence>
<dbReference type="InterPro" id="IPR001789">
    <property type="entry name" value="Sig_transdc_resp-reg_receiver"/>
</dbReference>
<evidence type="ECO:0000256" key="1">
    <source>
        <dbReference type="ARBA" id="ARBA00022553"/>
    </source>
</evidence>
<keyword evidence="3" id="KW-0805">Transcription regulation</keyword>
<reference evidence="8 9" key="1">
    <citation type="submission" date="2016-11" db="EMBL/GenBank/DDBJ databases">
        <title>Study of marine rhodopsin-containing bacteria.</title>
        <authorList>
            <person name="Yoshizawa S."/>
            <person name="Kumagai Y."/>
            <person name="Kogure K."/>
        </authorList>
    </citation>
    <scope>NUCLEOTIDE SEQUENCE [LARGE SCALE GENOMIC DNA]</scope>
    <source>
        <strain evidence="8 9">SAORIC-28</strain>
    </source>
</reference>
<dbReference type="PANTHER" id="PTHR48111:SF1">
    <property type="entry name" value="TWO-COMPONENT RESPONSE REGULATOR ORR33"/>
    <property type="match status" value="1"/>
</dbReference>
<dbReference type="EMBL" id="MQWD01000001">
    <property type="protein sequence ID" value="PAP76160.1"/>
    <property type="molecule type" value="Genomic_DNA"/>
</dbReference>
<evidence type="ECO:0000256" key="6">
    <source>
        <dbReference type="PROSITE-ProRule" id="PRU00169"/>
    </source>
</evidence>
<keyword evidence="9" id="KW-1185">Reference proteome</keyword>
<evidence type="ECO:0000256" key="2">
    <source>
        <dbReference type="ARBA" id="ARBA00023012"/>
    </source>
</evidence>
<dbReference type="InterPro" id="IPR039420">
    <property type="entry name" value="WalR-like"/>
</dbReference>
<dbReference type="PROSITE" id="PS50110">
    <property type="entry name" value="RESPONSE_REGULATORY"/>
    <property type="match status" value="1"/>
</dbReference>
<protein>
    <recommendedName>
        <fullName evidence="7">Response regulatory domain-containing protein</fullName>
    </recommendedName>
</protein>
<gene>
    <name evidence="8" type="ORF">BSZ37_06720</name>
</gene>
<dbReference type="GO" id="GO:0032993">
    <property type="term" value="C:protein-DNA complex"/>
    <property type="evidence" value="ECO:0007669"/>
    <property type="project" value="TreeGrafter"/>
</dbReference>
<proteinExistence type="predicted"/>
<dbReference type="Proteomes" id="UP000216339">
    <property type="component" value="Unassembled WGS sequence"/>
</dbReference>
<dbReference type="GO" id="GO:0000976">
    <property type="term" value="F:transcription cis-regulatory region binding"/>
    <property type="evidence" value="ECO:0007669"/>
    <property type="project" value="TreeGrafter"/>
</dbReference>
<dbReference type="PANTHER" id="PTHR48111">
    <property type="entry name" value="REGULATOR OF RPOS"/>
    <property type="match status" value="1"/>
</dbReference>
<dbReference type="AlphaFoldDB" id="A0A271IYF2"/>
<evidence type="ECO:0000256" key="4">
    <source>
        <dbReference type="ARBA" id="ARBA00023125"/>
    </source>
</evidence>
<dbReference type="Pfam" id="PF00072">
    <property type="entry name" value="Response_reg"/>
    <property type="match status" value="1"/>
</dbReference>
<dbReference type="GO" id="GO:0005829">
    <property type="term" value="C:cytosol"/>
    <property type="evidence" value="ECO:0007669"/>
    <property type="project" value="TreeGrafter"/>
</dbReference>
<dbReference type="RefSeq" id="WP_179299507.1">
    <property type="nucleotide sequence ID" value="NZ_MQWD01000001.1"/>
</dbReference>
<evidence type="ECO:0000256" key="3">
    <source>
        <dbReference type="ARBA" id="ARBA00023015"/>
    </source>
</evidence>
<evidence type="ECO:0000256" key="5">
    <source>
        <dbReference type="ARBA" id="ARBA00023163"/>
    </source>
</evidence>
<dbReference type="GO" id="GO:0000156">
    <property type="term" value="F:phosphorelay response regulator activity"/>
    <property type="evidence" value="ECO:0007669"/>
    <property type="project" value="TreeGrafter"/>
</dbReference>
<comment type="caution">
    <text evidence="8">The sequence shown here is derived from an EMBL/GenBank/DDBJ whole genome shotgun (WGS) entry which is preliminary data.</text>
</comment>
<dbReference type="GO" id="GO:0006355">
    <property type="term" value="P:regulation of DNA-templated transcription"/>
    <property type="evidence" value="ECO:0007669"/>
    <property type="project" value="TreeGrafter"/>
</dbReference>
<keyword evidence="1" id="KW-0597">Phosphoprotein</keyword>
<keyword evidence="4" id="KW-0238">DNA-binding</keyword>
<comment type="caution">
    <text evidence="6">Lacks conserved residue(s) required for the propagation of feature annotation.</text>
</comment>
<name>A0A271IYF2_9BACT</name>
<dbReference type="CDD" id="cd00156">
    <property type="entry name" value="REC"/>
    <property type="match status" value="1"/>
</dbReference>
<evidence type="ECO:0000259" key="7">
    <source>
        <dbReference type="PROSITE" id="PS50110"/>
    </source>
</evidence>
<sequence length="142" mass="15252">MTTPSPQAAEPAWIARRSCAPRRRRALLADTDEPTLTIVGHRLSRAGFSVRTERTGPDALDAVLEAAPDVVVAASRLPGLDGLRLFERLRDEMEAPPPVVLVFWPGNAAAVATALDAGVADVIVRPLSLVEAVSRIRRFVPV</sequence>
<dbReference type="InterPro" id="IPR011006">
    <property type="entry name" value="CheY-like_superfamily"/>
</dbReference>
<dbReference type="SUPFAM" id="SSF52172">
    <property type="entry name" value="CheY-like"/>
    <property type="match status" value="1"/>
</dbReference>